<feature type="transmembrane region" description="Helical" evidence="6">
    <location>
        <begin position="95"/>
        <end position="119"/>
    </location>
</feature>
<feature type="transmembrane region" description="Helical" evidence="6">
    <location>
        <begin position="342"/>
        <end position="366"/>
    </location>
</feature>
<dbReference type="GO" id="GO:0022857">
    <property type="term" value="F:transmembrane transporter activity"/>
    <property type="evidence" value="ECO:0007669"/>
    <property type="project" value="InterPro"/>
</dbReference>
<dbReference type="EMBL" id="QFXE01000021">
    <property type="protein sequence ID" value="RDH82252.1"/>
    <property type="molecule type" value="Genomic_DNA"/>
</dbReference>
<evidence type="ECO:0000256" key="6">
    <source>
        <dbReference type="SAM" id="Phobius"/>
    </source>
</evidence>
<feature type="transmembrane region" description="Helical" evidence="6">
    <location>
        <begin position="250"/>
        <end position="270"/>
    </location>
</feature>
<keyword evidence="9" id="KW-1185">Reference proteome</keyword>
<dbReference type="NCBIfam" id="TIGR00901">
    <property type="entry name" value="2A0125"/>
    <property type="match status" value="1"/>
</dbReference>
<evidence type="ECO:0000313" key="8">
    <source>
        <dbReference type="EMBL" id="RDH82252.1"/>
    </source>
</evidence>
<feature type="domain" description="Major facilitator superfamily (MFS) profile" evidence="7">
    <location>
        <begin position="246"/>
        <end position="439"/>
    </location>
</feature>
<name>A0A370DBH3_9GAMM</name>
<dbReference type="Pfam" id="PF07690">
    <property type="entry name" value="MFS_1"/>
    <property type="match status" value="1"/>
</dbReference>
<dbReference type="InterPro" id="IPR036259">
    <property type="entry name" value="MFS_trans_sf"/>
</dbReference>
<evidence type="ECO:0000256" key="4">
    <source>
        <dbReference type="ARBA" id="ARBA00022989"/>
    </source>
</evidence>
<feature type="transmembrane region" description="Helical" evidence="6">
    <location>
        <begin position="315"/>
        <end position="336"/>
    </location>
</feature>
<dbReference type="InterPro" id="IPR004752">
    <property type="entry name" value="AmpG_permease/AT-1"/>
</dbReference>
<dbReference type="PROSITE" id="PS50850">
    <property type="entry name" value="MFS"/>
    <property type="match status" value="1"/>
</dbReference>
<dbReference type="PANTHER" id="PTHR12778">
    <property type="entry name" value="SOLUTE CARRIER FAMILY 33 ACETYL-COA TRANSPORTER -RELATED"/>
    <property type="match status" value="1"/>
</dbReference>
<dbReference type="SUPFAM" id="SSF103473">
    <property type="entry name" value="MFS general substrate transporter"/>
    <property type="match status" value="1"/>
</dbReference>
<feature type="transmembrane region" description="Helical" evidence="6">
    <location>
        <begin position="170"/>
        <end position="191"/>
    </location>
</feature>
<evidence type="ECO:0000256" key="5">
    <source>
        <dbReference type="ARBA" id="ARBA00023136"/>
    </source>
</evidence>
<evidence type="ECO:0000256" key="3">
    <source>
        <dbReference type="ARBA" id="ARBA00022692"/>
    </source>
</evidence>
<feature type="transmembrane region" description="Helical" evidence="6">
    <location>
        <begin position="405"/>
        <end position="427"/>
    </location>
</feature>
<evidence type="ECO:0000313" key="9">
    <source>
        <dbReference type="Proteomes" id="UP000254771"/>
    </source>
</evidence>
<evidence type="ECO:0000256" key="1">
    <source>
        <dbReference type="ARBA" id="ARBA00004141"/>
    </source>
</evidence>
<protein>
    <submittedName>
        <fullName evidence="8">AmpG family muropeptide MFS transporter</fullName>
    </submittedName>
</protein>
<dbReference type="AlphaFoldDB" id="A0A370DBH3"/>
<feature type="transmembrane region" description="Helical" evidence="6">
    <location>
        <begin position="140"/>
        <end position="158"/>
    </location>
</feature>
<accession>A0A370DBH3</accession>
<keyword evidence="3 6" id="KW-0812">Transmembrane</keyword>
<sequence length="439" mass="47817">MLFLGFSAGLPLLLVFGTLSFWLREAGVERSTIGFVSWVALAYGFKWVWAPLVDRLPLPLLNRLLGRRRSWMLLSQFCIIAGLVGMALSDPQESLARFALLALGVAFASATQDIVIDAYRIESVEENLQGAMAATYMMGYRLAMIMSGAGALAIAALFDPDDAIYHQGAWMAAYLSMALMMLVGIVTTLIIREPEVTADSHTLERENRTDTLIEHQQWLPLALRRFAEGFYNAAISPFVDFISRYRWQALLILALIATYRISDVVLGVISNVFYVDMGFSKGEVATITKIYGVIMTLVGAGLGGLLMVRIGVMRTLLLGGLLAAATNLLFAMLAGVGHDVPMLTLVISIDNLSAGVATAAFIAYLSSLTNISYSATQYALFSSVMLLLPKFLGGFSGVMVDGMGYQTFFLLTTLMGMPVLVLILLAMRYIPSSGYKKHA</sequence>
<evidence type="ECO:0000259" key="7">
    <source>
        <dbReference type="PROSITE" id="PS50850"/>
    </source>
</evidence>
<proteinExistence type="predicted"/>
<gene>
    <name evidence="8" type="ORF">DIZ78_16720</name>
</gene>
<feature type="transmembrane region" description="Helical" evidence="6">
    <location>
        <begin position="33"/>
        <end position="50"/>
    </location>
</feature>
<dbReference type="GO" id="GO:0016020">
    <property type="term" value="C:membrane"/>
    <property type="evidence" value="ECO:0007669"/>
    <property type="project" value="UniProtKB-SubCell"/>
</dbReference>
<keyword evidence="4 6" id="KW-1133">Transmembrane helix</keyword>
<organism evidence="8 9">
    <name type="scientific">endosymbiont of Escarpia spicata</name>
    <dbReference type="NCBI Taxonomy" id="2200908"/>
    <lineage>
        <taxon>Bacteria</taxon>
        <taxon>Pseudomonadati</taxon>
        <taxon>Pseudomonadota</taxon>
        <taxon>Gammaproteobacteria</taxon>
        <taxon>sulfur-oxidizing symbionts</taxon>
    </lineage>
</organism>
<dbReference type="Gene3D" id="1.20.1250.20">
    <property type="entry name" value="MFS general substrate transporter like domains"/>
    <property type="match status" value="2"/>
</dbReference>
<evidence type="ECO:0000256" key="2">
    <source>
        <dbReference type="ARBA" id="ARBA00022448"/>
    </source>
</evidence>
<dbReference type="PANTHER" id="PTHR12778:SF10">
    <property type="entry name" value="MAJOR FACILITATOR SUPERFAMILY DOMAIN-CONTAINING PROTEIN 3"/>
    <property type="match status" value="1"/>
</dbReference>
<feature type="transmembrane region" description="Helical" evidence="6">
    <location>
        <begin position="71"/>
        <end position="89"/>
    </location>
</feature>
<feature type="transmembrane region" description="Helical" evidence="6">
    <location>
        <begin position="290"/>
        <end position="308"/>
    </location>
</feature>
<reference evidence="8 9" key="1">
    <citation type="journal article" date="2018" name="ISME J.">
        <title>Endosymbiont genomes yield clues of tubeworm success.</title>
        <authorList>
            <person name="Li Y."/>
            <person name="Liles M.R."/>
            <person name="Halanych K.M."/>
        </authorList>
    </citation>
    <scope>NUCLEOTIDE SEQUENCE [LARGE SCALE GENOMIC DNA]</scope>
    <source>
        <strain evidence="8">A1462</strain>
    </source>
</reference>
<keyword evidence="2" id="KW-0813">Transport</keyword>
<dbReference type="InterPro" id="IPR011701">
    <property type="entry name" value="MFS"/>
</dbReference>
<dbReference type="InterPro" id="IPR020846">
    <property type="entry name" value="MFS_dom"/>
</dbReference>
<comment type="caution">
    <text evidence="8">The sequence shown here is derived from an EMBL/GenBank/DDBJ whole genome shotgun (WGS) entry which is preliminary data.</text>
</comment>
<keyword evidence="5 6" id="KW-0472">Membrane</keyword>
<feature type="transmembrane region" description="Helical" evidence="6">
    <location>
        <begin position="378"/>
        <end position="399"/>
    </location>
</feature>
<dbReference type="Proteomes" id="UP000254771">
    <property type="component" value="Unassembled WGS sequence"/>
</dbReference>
<comment type="subcellular location">
    <subcellularLocation>
        <location evidence="1">Membrane</location>
        <topology evidence="1">Multi-pass membrane protein</topology>
    </subcellularLocation>
</comment>